<accession>A0A415LHS5</accession>
<feature type="transmembrane region" description="Helical" evidence="6">
    <location>
        <begin position="254"/>
        <end position="277"/>
    </location>
</feature>
<dbReference type="Proteomes" id="UP000283314">
    <property type="component" value="Unassembled WGS sequence"/>
</dbReference>
<reference evidence="7 8" key="1">
    <citation type="submission" date="2018-08" db="EMBL/GenBank/DDBJ databases">
        <title>A genome reference for cultivated species of the human gut microbiota.</title>
        <authorList>
            <person name="Zou Y."/>
            <person name="Xue W."/>
            <person name="Luo G."/>
        </authorList>
    </citation>
    <scope>NUCLEOTIDE SEQUENCE [LARGE SCALE GENOMIC DNA]</scope>
    <source>
        <strain evidence="7 8">AF37-4</strain>
    </source>
</reference>
<proteinExistence type="predicted"/>
<feature type="transmembrane region" description="Helical" evidence="6">
    <location>
        <begin position="393"/>
        <end position="415"/>
    </location>
</feature>
<feature type="transmembrane region" description="Helical" evidence="6">
    <location>
        <begin position="118"/>
        <end position="139"/>
    </location>
</feature>
<evidence type="ECO:0000256" key="1">
    <source>
        <dbReference type="ARBA" id="ARBA00004651"/>
    </source>
</evidence>
<feature type="transmembrane region" description="Helical" evidence="6">
    <location>
        <begin position="460"/>
        <end position="480"/>
    </location>
</feature>
<evidence type="ECO:0000256" key="3">
    <source>
        <dbReference type="ARBA" id="ARBA00022692"/>
    </source>
</evidence>
<keyword evidence="4 6" id="KW-1133">Transmembrane helix</keyword>
<feature type="transmembrane region" description="Helical" evidence="6">
    <location>
        <begin position="427"/>
        <end position="448"/>
    </location>
</feature>
<dbReference type="EMBL" id="QROT01000001">
    <property type="protein sequence ID" value="RHL48115.1"/>
    <property type="molecule type" value="Genomic_DNA"/>
</dbReference>
<evidence type="ECO:0000313" key="8">
    <source>
        <dbReference type="Proteomes" id="UP000283314"/>
    </source>
</evidence>
<evidence type="ECO:0000313" key="7">
    <source>
        <dbReference type="EMBL" id="RHL48115.1"/>
    </source>
</evidence>
<keyword evidence="2" id="KW-1003">Cell membrane</keyword>
<dbReference type="AlphaFoldDB" id="A0A415LHS5"/>
<keyword evidence="5 6" id="KW-0472">Membrane</keyword>
<dbReference type="InterPro" id="IPR050833">
    <property type="entry name" value="Poly_Biosynth_Transport"/>
</dbReference>
<feature type="transmembrane region" description="Helical" evidence="6">
    <location>
        <begin position="298"/>
        <end position="318"/>
    </location>
</feature>
<dbReference type="PANTHER" id="PTHR30250:SF11">
    <property type="entry name" value="O-ANTIGEN TRANSPORTER-RELATED"/>
    <property type="match status" value="1"/>
</dbReference>
<evidence type="ECO:0000256" key="2">
    <source>
        <dbReference type="ARBA" id="ARBA00022475"/>
    </source>
</evidence>
<dbReference type="GeneID" id="66465903"/>
<organism evidence="7 8">
    <name type="scientific">Eubacterium ventriosum</name>
    <dbReference type="NCBI Taxonomy" id="39496"/>
    <lineage>
        <taxon>Bacteria</taxon>
        <taxon>Bacillati</taxon>
        <taxon>Bacillota</taxon>
        <taxon>Clostridia</taxon>
        <taxon>Eubacteriales</taxon>
        <taxon>Eubacteriaceae</taxon>
        <taxon>Eubacterium</taxon>
    </lineage>
</organism>
<feature type="transmembrane region" description="Helical" evidence="6">
    <location>
        <begin position="184"/>
        <end position="202"/>
    </location>
</feature>
<dbReference type="RefSeq" id="WP_118379125.1">
    <property type="nucleotide sequence ID" value="NZ_CABJDQ010000001.1"/>
</dbReference>
<feature type="transmembrane region" description="Helical" evidence="6">
    <location>
        <begin position="223"/>
        <end position="248"/>
    </location>
</feature>
<name>A0A415LHS5_9FIRM</name>
<dbReference type="PANTHER" id="PTHR30250">
    <property type="entry name" value="PST FAMILY PREDICTED COLANIC ACID TRANSPORTER"/>
    <property type="match status" value="1"/>
</dbReference>
<feature type="transmembrane region" description="Helical" evidence="6">
    <location>
        <begin position="93"/>
        <end position="112"/>
    </location>
</feature>
<evidence type="ECO:0000256" key="4">
    <source>
        <dbReference type="ARBA" id="ARBA00022989"/>
    </source>
</evidence>
<gene>
    <name evidence="7" type="ORF">DW018_01490</name>
</gene>
<comment type="caution">
    <text evidence="7">The sequence shown here is derived from an EMBL/GenBank/DDBJ whole genome shotgun (WGS) entry which is preliminary data.</text>
</comment>
<protein>
    <submittedName>
        <fullName evidence="7">Uncharacterized protein</fullName>
    </submittedName>
</protein>
<keyword evidence="3 6" id="KW-0812">Transmembrane</keyword>
<feature type="transmembrane region" description="Helical" evidence="6">
    <location>
        <begin position="12"/>
        <end position="34"/>
    </location>
</feature>
<sequence>MKSKLAKNIVTGFGGQLIAIVLGLIVPRLLITNYGSDVNGLLSTVTQIFTYMALLEAGIGQAAKNALYKPINEKNVTEINNVISVARSYFRRITLLYGIGVILLSIILPFVLKTNIDSFTVFLIVMFEGLSGVVSFYFIQTPSILISVDGKNYVNNEITLVNKIVSYIIKIVMASMGIKIVFLQFAYFLITIAKVFFYEYYFRKKYKWIKFQKCKKEEKLKDRNSYIITEIAWTIFSSTDMIVLSMFVSTQLSSVYSIYNMIFVNLNMLLSAVYNSLNYMLGYSYHGGIKKYEKMHDSFTTIFLGIMTILMSVCYVLTVPFVNLYTRGVTDINYNYNQLPLLFCLVQLLSWSRYVSGNLTGLAGYAKETSYISLVEALLNVSLSILLVHKFGIVGVLFATVTALPLKIIWCSYVADKKVMHRSYLKTISIIGINFVFFAVVVIGSKFLKPMINNYLQFAVWGAMLTVIFGVICTSLNLAVNRECYKIIRKYIIKNGNKSLRSKNQR</sequence>
<comment type="subcellular location">
    <subcellularLocation>
        <location evidence="1">Cell membrane</location>
        <topology evidence="1">Multi-pass membrane protein</topology>
    </subcellularLocation>
</comment>
<evidence type="ECO:0000256" key="5">
    <source>
        <dbReference type="ARBA" id="ARBA00023136"/>
    </source>
</evidence>
<evidence type="ECO:0000256" key="6">
    <source>
        <dbReference type="SAM" id="Phobius"/>
    </source>
</evidence>
<dbReference type="GO" id="GO:0005886">
    <property type="term" value="C:plasma membrane"/>
    <property type="evidence" value="ECO:0007669"/>
    <property type="project" value="UniProtKB-SubCell"/>
</dbReference>